<gene>
    <name evidence="1" type="ORF">MM415A03373_0005</name>
    <name evidence="2" type="ORF">MM415B05665_0002</name>
</gene>
<evidence type="ECO:0000313" key="1">
    <source>
        <dbReference type="EMBL" id="QJA71108.1"/>
    </source>
</evidence>
<accession>A0A6M3JPC3</accession>
<organism evidence="1">
    <name type="scientific">viral metagenome</name>
    <dbReference type="NCBI Taxonomy" id="1070528"/>
    <lineage>
        <taxon>unclassified sequences</taxon>
        <taxon>metagenomes</taxon>
        <taxon>organismal metagenomes</taxon>
    </lineage>
</organism>
<dbReference type="AlphaFoldDB" id="A0A6M3JPC3"/>
<dbReference type="EMBL" id="MT141847">
    <property type="protein sequence ID" value="QJA71108.1"/>
    <property type="molecule type" value="Genomic_DNA"/>
</dbReference>
<name>A0A6M3JPC3_9ZZZZ</name>
<proteinExistence type="predicted"/>
<sequence>MTKLTIYRWQGGDWEAIQVRDKLVYEGHGADSWEWADILRIFGVEVIEKRVIWPDDSDGPMRFREVTQDDIGR</sequence>
<dbReference type="EMBL" id="MT143555">
    <property type="protein sequence ID" value="QJA98127.1"/>
    <property type="molecule type" value="Genomic_DNA"/>
</dbReference>
<evidence type="ECO:0000313" key="2">
    <source>
        <dbReference type="EMBL" id="QJA98127.1"/>
    </source>
</evidence>
<reference evidence="1" key="1">
    <citation type="submission" date="2020-03" db="EMBL/GenBank/DDBJ databases">
        <title>The deep terrestrial virosphere.</title>
        <authorList>
            <person name="Holmfeldt K."/>
            <person name="Nilsson E."/>
            <person name="Simone D."/>
            <person name="Lopez-Fernandez M."/>
            <person name="Wu X."/>
            <person name="de Brujin I."/>
            <person name="Lundin D."/>
            <person name="Andersson A."/>
            <person name="Bertilsson S."/>
            <person name="Dopson M."/>
        </authorList>
    </citation>
    <scope>NUCLEOTIDE SEQUENCE</scope>
    <source>
        <strain evidence="1">MM415A03373</strain>
        <strain evidence="2">MM415B05665</strain>
    </source>
</reference>
<protein>
    <submittedName>
        <fullName evidence="1">Uncharacterized protein</fullName>
    </submittedName>
</protein>